<protein>
    <submittedName>
        <fullName evidence="4">AMP-binding protein</fullName>
    </submittedName>
</protein>
<dbReference type="InterPro" id="IPR042099">
    <property type="entry name" value="ANL_N_sf"/>
</dbReference>
<dbReference type="PROSITE" id="PS00455">
    <property type="entry name" value="AMP_BINDING"/>
    <property type="match status" value="1"/>
</dbReference>
<feature type="domain" description="AMP-dependent synthetase/ligase" evidence="2">
    <location>
        <begin position="50"/>
        <end position="397"/>
    </location>
</feature>
<dbReference type="Pfam" id="PF13193">
    <property type="entry name" value="AMP-binding_C"/>
    <property type="match status" value="1"/>
</dbReference>
<dbReference type="InterPro" id="IPR045851">
    <property type="entry name" value="AMP-bd_C_sf"/>
</dbReference>
<name>A0ABT2WR66_9RHOB</name>
<keyword evidence="1" id="KW-0436">Ligase</keyword>
<dbReference type="Gene3D" id="3.30.300.30">
    <property type="match status" value="1"/>
</dbReference>
<proteinExistence type="predicted"/>
<sequence>MLGPSAHIDTFTRDNLPPPEQWPDFLLDGFDYPEHLNVGVELTDAMVDKGFGDHTALFGNGRRRTYKELSDWTNRLAHVLVEDLGVKPGNRVLIRSANNPAMVACWLAATKAGAVVVNTMPMLRAGELGKIIDKAEITHALCDTRLMEELVTCAKTSKHLRTVVGFDGTSNHDAELDRLALQKPVRFQAVATGRDDVALLGFTSGTTGDPKATMHFHRDLLIIADGYAREVLGVTPDDVFIGSPPLAFTFGLGGLAVFPLRFGAAATLLEQASPPNMVEIIQQYGATVCFTAPTAYRFMLKAMEEGADLSSLRAAVSAGETLPAPVYDEWIAKTGKPMLDGIGATEMLHIFISNRFDDHRPACTGKPVTGYEVRILDAEGNEAPRGEVGRLAVRGPTGCRYLADDRQAGYVQNGWNVTGDSFVMDADGYLHFAARSDDMIVSSGYNIAGPEVEAALLSHPAVAECGVIGAPDEARGHIVEAHVVLAPGHTGDALMVKTLQDHVKATIAPYKYPRSVRFIDALPKTQTGKIQRFRLRTDDQ</sequence>
<comment type="caution">
    <text evidence="4">The sequence shown here is derived from an EMBL/GenBank/DDBJ whole genome shotgun (WGS) entry which is preliminary data.</text>
</comment>
<dbReference type="PANTHER" id="PTHR43352">
    <property type="entry name" value="ACETYL-COA SYNTHETASE"/>
    <property type="match status" value="1"/>
</dbReference>
<dbReference type="Proteomes" id="UP001321014">
    <property type="component" value="Unassembled WGS sequence"/>
</dbReference>
<dbReference type="Gene3D" id="3.40.50.12780">
    <property type="entry name" value="N-terminal domain of ligase-like"/>
    <property type="match status" value="1"/>
</dbReference>
<dbReference type="InterPro" id="IPR020845">
    <property type="entry name" value="AMP-binding_CS"/>
</dbReference>
<dbReference type="Pfam" id="PF00501">
    <property type="entry name" value="AMP-binding"/>
    <property type="match status" value="1"/>
</dbReference>
<dbReference type="EMBL" id="JAOVQN010000009">
    <property type="protein sequence ID" value="MCU9838118.1"/>
    <property type="molecule type" value="Genomic_DNA"/>
</dbReference>
<dbReference type="PANTHER" id="PTHR43352:SF1">
    <property type="entry name" value="ANTHRANILATE--COA LIGASE"/>
    <property type="match status" value="1"/>
</dbReference>
<evidence type="ECO:0000313" key="5">
    <source>
        <dbReference type="Proteomes" id="UP001321014"/>
    </source>
</evidence>
<reference evidence="4 5" key="1">
    <citation type="submission" date="2022-10" db="EMBL/GenBank/DDBJ databases">
        <title>Ruegeria sp. nov., isolated from ocean surface water.</title>
        <authorList>
            <person name="He W."/>
            <person name="Wang L."/>
            <person name="Zhang D.-F."/>
        </authorList>
    </citation>
    <scope>NUCLEOTIDE SEQUENCE [LARGE SCALE GENOMIC DNA]</scope>
    <source>
        <strain evidence="4 5">WL0004</strain>
    </source>
</reference>
<keyword evidence="5" id="KW-1185">Reference proteome</keyword>
<accession>A0ABT2WR66</accession>
<evidence type="ECO:0000259" key="2">
    <source>
        <dbReference type="Pfam" id="PF00501"/>
    </source>
</evidence>
<gene>
    <name evidence="4" type="ORF">OEZ49_10115</name>
</gene>
<evidence type="ECO:0000259" key="3">
    <source>
        <dbReference type="Pfam" id="PF13193"/>
    </source>
</evidence>
<dbReference type="SUPFAM" id="SSF56801">
    <property type="entry name" value="Acetyl-CoA synthetase-like"/>
    <property type="match status" value="1"/>
</dbReference>
<evidence type="ECO:0000256" key="1">
    <source>
        <dbReference type="ARBA" id="ARBA00022598"/>
    </source>
</evidence>
<organism evidence="4 5">
    <name type="scientific">Ruegeria marisflavi</name>
    <dbReference type="NCBI Taxonomy" id="2984152"/>
    <lineage>
        <taxon>Bacteria</taxon>
        <taxon>Pseudomonadati</taxon>
        <taxon>Pseudomonadota</taxon>
        <taxon>Alphaproteobacteria</taxon>
        <taxon>Rhodobacterales</taxon>
        <taxon>Roseobacteraceae</taxon>
        <taxon>Ruegeria</taxon>
    </lineage>
</organism>
<feature type="domain" description="AMP-binding enzyme C-terminal" evidence="3">
    <location>
        <begin position="451"/>
        <end position="529"/>
    </location>
</feature>
<evidence type="ECO:0000313" key="4">
    <source>
        <dbReference type="EMBL" id="MCU9838118.1"/>
    </source>
</evidence>
<dbReference type="InterPro" id="IPR000873">
    <property type="entry name" value="AMP-dep_synth/lig_dom"/>
</dbReference>
<dbReference type="InterPro" id="IPR025110">
    <property type="entry name" value="AMP-bd_C"/>
</dbReference>
<dbReference type="RefSeq" id="WP_263388189.1">
    <property type="nucleotide sequence ID" value="NZ_JAOVQN010000009.1"/>
</dbReference>